<sequence>MVSTECYQTFVYSNLLLPEKLCCRTSSFFNALTLTNHPDLTRPLSTGHQTSMTERRKASKVPKVAKGELRVSGFKIPKHLEQLKSLLAKDGLGSKTIHEIEPGQLGSGSDINQRQYVMFRAFSPPILRHSKFLKHAHEFGLDQTLDRAKDIVNQSAEFRRYLALLQGVQTVSGLSPSSVAWPGAFKPTRDTQEQVVTVKGVSTLEKSQKSRPGGTREATGARQENLSTGKKTIGRSLGRKVADVLKRGRSSYDSESDSMSRSIFDDQTMVSSEDDDPTYVDDDDKLPDADDETSVNTALILLLKEISHLIPNIKSDWTVDHLRFSPRFRKASYTAITDGGLRSKTNQAVLYIVEAKRRVRSRKYEEIVMQEAAELVGWIQNGDSPRPDLKGQHELYVTFASCSPDYQGYLNPKIGLATPDTHMRMQTFGPYNTLKGHHMENFAIIVISLMLLAEEAL</sequence>
<protein>
    <submittedName>
        <fullName evidence="2">Uncharacterized protein</fullName>
    </submittedName>
</protein>
<feature type="compositionally biased region" description="Acidic residues" evidence="1">
    <location>
        <begin position="272"/>
        <end position="290"/>
    </location>
</feature>
<dbReference type="AlphaFoldDB" id="A0A370CEK6"/>
<name>A0A370CEK6_ASPNG</name>
<dbReference type="EMBL" id="KZ851900">
    <property type="protein sequence ID" value="RDH25026.1"/>
    <property type="molecule type" value="Genomic_DNA"/>
</dbReference>
<organism evidence="2 3">
    <name type="scientific">Aspergillus niger ATCC 13496</name>
    <dbReference type="NCBI Taxonomy" id="1353008"/>
    <lineage>
        <taxon>Eukaryota</taxon>
        <taxon>Fungi</taxon>
        <taxon>Dikarya</taxon>
        <taxon>Ascomycota</taxon>
        <taxon>Pezizomycotina</taxon>
        <taxon>Eurotiomycetes</taxon>
        <taxon>Eurotiomycetidae</taxon>
        <taxon>Eurotiales</taxon>
        <taxon>Aspergillaceae</taxon>
        <taxon>Aspergillus</taxon>
        <taxon>Aspergillus subgen. Circumdati</taxon>
    </lineage>
</organism>
<reference evidence="2 3" key="1">
    <citation type="submission" date="2018-07" db="EMBL/GenBank/DDBJ databases">
        <title>Section-level genome sequencing of Aspergillus section Nigri to investigate inter- and intra-species variation.</title>
        <authorList>
            <consortium name="DOE Joint Genome Institute"/>
            <person name="Vesth T.C."/>
            <person name="Nybo J.L."/>
            <person name="Theobald S."/>
            <person name="Frisvad J.C."/>
            <person name="Larsen T.O."/>
            <person name="Nielsen K.F."/>
            <person name="Hoof J.B."/>
            <person name="Brandl J."/>
            <person name="Salamov A."/>
            <person name="Riley R."/>
            <person name="Gladden J.M."/>
            <person name="Phatale P."/>
            <person name="Nielsen M.T."/>
            <person name="Lyhne E.K."/>
            <person name="Kogle M.E."/>
            <person name="Strasser K."/>
            <person name="McDonnell E."/>
            <person name="Barry K."/>
            <person name="Clum A."/>
            <person name="Chen C."/>
            <person name="Nolan M."/>
            <person name="Sandor L."/>
            <person name="Kuo A."/>
            <person name="Lipzen A."/>
            <person name="Hainaut M."/>
            <person name="Drula E."/>
            <person name="Tsang A."/>
            <person name="Magnuson J.K."/>
            <person name="Henrissat B."/>
            <person name="Wiebenga A."/>
            <person name="Simmons B.A."/>
            <person name="Makela M.R."/>
            <person name="De vries R.P."/>
            <person name="Grigoriev I.V."/>
            <person name="Mortensen U.H."/>
            <person name="Baker S.E."/>
            <person name="Andersen M.R."/>
        </authorList>
    </citation>
    <scope>NUCLEOTIDE SEQUENCE [LARGE SCALE GENOMIC DNA]</scope>
    <source>
        <strain evidence="2 3">ATCC 13496</strain>
    </source>
</reference>
<evidence type="ECO:0000256" key="1">
    <source>
        <dbReference type="SAM" id="MobiDB-lite"/>
    </source>
</evidence>
<feature type="region of interest" description="Disordered" evidence="1">
    <location>
        <begin position="199"/>
        <end position="233"/>
    </location>
</feature>
<dbReference type="Proteomes" id="UP000253845">
    <property type="component" value="Unassembled WGS sequence"/>
</dbReference>
<evidence type="ECO:0000313" key="3">
    <source>
        <dbReference type="Proteomes" id="UP000253845"/>
    </source>
</evidence>
<feature type="compositionally biased region" description="Low complexity" evidence="1">
    <location>
        <begin position="253"/>
        <end position="262"/>
    </location>
</feature>
<evidence type="ECO:0000313" key="2">
    <source>
        <dbReference type="EMBL" id="RDH25026.1"/>
    </source>
</evidence>
<proteinExistence type="predicted"/>
<dbReference type="VEuPathDB" id="FungiDB:M747DRAFT_352340"/>
<feature type="region of interest" description="Disordered" evidence="1">
    <location>
        <begin position="248"/>
        <end position="290"/>
    </location>
</feature>
<gene>
    <name evidence="2" type="ORF">M747DRAFT_352340</name>
</gene>
<accession>A0A370CEK6</accession>